<evidence type="ECO:0000313" key="3">
    <source>
        <dbReference type="Proteomes" id="UP000315759"/>
    </source>
</evidence>
<dbReference type="EMBL" id="VIFX01000027">
    <property type="protein sequence ID" value="TQR84777.1"/>
    <property type="molecule type" value="Genomic_DNA"/>
</dbReference>
<dbReference type="SMART" id="SM00267">
    <property type="entry name" value="GGDEF"/>
    <property type="match status" value="1"/>
</dbReference>
<dbReference type="PROSITE" id="PS50887">
    <property type="entry name" value="GGDEF"/>
    <property type="match status" value="1"/>
</dbReference>
<dbReference type="SUPFAM" id="SSF55781">
    <property type="entry name" value="GAF domain-like"/>
    <property type="match status" value="1"/>
</dbReference>
<evidence type="ECO:0000259" key="1">
    <source>
        <dbReference type="PROSITE" id="PS50887"/>
    </source>
</evidence>
<gene>
    <name evidence="2" type="ORF">D8S82_20295</name>
</gene>
<dbReference type="PANTHER" id="PTHR45138:SF9">
    <property type="entry name" value="DIGUANYLATE CYCLASE DGCM-RELATED"/>
    <property type="match status" value="1"/>
</dbReference>
<feature type="domain" description="GGDEF" evidence="1">
    <location>
        <begin position="227"/>
        <end position="357"/>
    </location>
</feature>
<dbReference type="PANTHER" id="PTHR45138">
    <property type="entry name" value="REGULATORY COMPONENTS OF SENSORY TRANSDUCTION SYSTEM"/>
    <property type="match status" value="1"/>
</dbReference>
<accession>A0A544VXR9</accession>
<dbReference type="AlphaFoldDB" id="A0A544VXR9"/>
<dbReference type="Proteomes" id="UP000315759">
    <property type="component" value="Unassembled WGS sequence"/>
</dbReference>
<sequence>MAGSLTSPDPSSDDYVRGMERLLLAVQELSLAEELADVQRIVRTAAREILGCDGATFVLRDEGTCFYADEDAISRLWKGSRFPIESCIGGWAMLHRQAVVIPDVYADDRIPHDAYRTTFVKSLVMVPIRRMEPVGAIGVYWAHERTPSTDEVSLLQGLADSTSVAMAHVQTIAELEQRVRDRTAELSEANDEIRRLSLTDELTGLHNLRGFNVLGQAALSAARDRGRECVLAFLDVDGLKQVNDEEGHDAGDALIADVARTLRSVLGPDDVLARTGGDEFCVLVTGTHEGSDVFKTRLLESFLALNEAADRRYDLSVSVGLVHVAADDTKSLQQLVTEADELMYADKKAKSNPRTAV</sequence>
<dbReference type="SUPFAM" id="SSF55073">
    <property type="entry name" value="Nucleotide cyclase"/>
    <property type="match status" value="1"/>
</dbReference>
<dbReference type="GO" id="GO:0052621">
    <property type="term" value="F:diguanylate cyclase activity"/>
    <property type="evidence" value="ECO:0007669"/>
    <property type="project" value="TreeGrafter"/>
</dbReference>
<keyword evidence="3" id="KW-1185">Reference proteome</keyword>
<reference evidence="2 3" key="1">
    <citation type="submission" date="2018-10" db="EMBL/GenBank/DDBJ databases">
        <title>Draft genome of Mycobacterium hodleri strain B.</title>
        <authorList>
            <person name="Amande T.J."/>
            <person name="Mcgenity T.J."/>
        </authorList>
    </citation>
    <scope>NUCLEOTIDE SEQUENCE [LARGE SCALE GENOMIC DNA]</scope>
    <source>
        <strain evidence="2 3">B</strain>
    </source>
</reference>
<name>A0A544VXR9_9MYCO</name>
<dbReference type="RefSeq" id="WP_142553827.1">
    <property type="nucleotide sequence ID" value="NZ_VIFX01000027.1"/>
</dbReference>
<protein>
    <submittedName>
        <fullName evidence="2">Sensor domain-containing diguanylate cyclase</fullName>
    </submittedName>
</protein>
<evidence type="ECO:0000313" key="2">
    <source>
        <dbReference type="EMBL" id="TQR84777.1"/>
    </source>
</evidence>
<dbReference type="InterPro" id="IPR003018">
    <property type="entry name" value="GAF"/>
</dbReference>
<organism evidence="2 3">
    <name type="scientific">Mycolicibacterium hodleri</name>
    <dbReference type="NCBI Taxonomy" id="49897"/>
    <lineage>
        <taxon>Bacteria</taxon>
        <taxon>Bacillati</taxon>
        <taxon>Actinomycetota</taxon>
        <taxon>Actinomycetes</taxon>
        <taxon>Mycobacteriales</taxon>
        <taxon>Mycobacteriaceae</taxon>
        <taxon>Mycolicibacterium</taxon>
    </lineage>
</organism>
<dbReference type="Pfam" id="PF00990">
    <property type="entry name" value="GGDEF"/>
    <property type="match status" value="1"/>
</dbReference>
<dbReference type="InterPro" id="IPR029016">
    <property type="entry name" value="GAF-like_dom_sf"/>
</dbReference>
<dbReference type="CDD" id="cd01949">
    <property type="entry name" value="GGDEF"/>
    <property type="match status" value="1"/>
</dbReference>
<dbReference type="NCBIfam" id="TIGR00254">
    <property type="entry name" value="GGDEF"/>
    <property type="match status" value="1"/>
</dbReference>
<dbReference type="Gene3D" id="3.30.70.270">
    <property type="match status" value="1"/>
</dbReference>
<comment type="caution">
    <text evidence="2">The sequence shown here is derived from an EMBL/GenBank/DDBJ whole genome shotgun (WGS) entry which is preliminary data.</text>
</comment>
<dbReference type="InterPro" id="IPR000160">
    <property type="entry name" value="GGDEF_dom"/>
</dbReference>
<dbReference type="Gene3D" id="3.30.450.40">
    <property type="match status" value="1"/>
</dbReference>
<dbReference type="Pfam" id="PF13185">
    <property type="entry name" value="GAF_2"/>
    <property type="match status" value="1"/>
</dbReference>
<proteinExistence type="predicted"/>
<dbReference type="InterPro" id="IPR050469">
    <property type="entry name" value="Diguanylate_Cyclase"/>
</dbReference>
<dbReference type="InterPro" id="IPR043128">
    <property type="entry name" value="Rev_trsase/Diguanyl_cyclase"/>
</dbReference>
<dbReference type="InterPro" id="IPR029787">
    <property type="entry name" value="Nucleotide_cyclase"/>
</dbReference>
<dbReference type="SMART" id="SM00065">
    <property type="entry name" value="GAF"/>
    <property type="match status" value="1"/>
</dbReference>